<dbReference type="HAMAP" id="MF_00484">
    <property type="entry name" value="Glycogen_synth"/>
    <property type="match status" value="1"/>
</dbReference>
<dbReference type="SUPFAM" id="SSF53756">
    <property type="entry name" value="UDP-Glycosyltransferase/glycogen phosphorylase"/>
    <property type="match status" value="1"/>
</dbReference>
<dbReference type="EC" id="2.4.1.21" evidence="8"/>
<reference evidence="11" key="1">
    <citation type="submission" date="2020-10" db="EMBL/GenBank/DDBJ databases">
        <authorList>
            <person name="Gilroy R."/>
        </authorList>
    </citation>
    <scope>NUCLEOTIDE SEQUENCE</scope>
    <source>
        <strain evidence="11">11167</strain>
    </source>
</reference>
<keyword evidence="6 8" id="KW-0808">Transferase</keyword>
<dbReference type="InterPro" id="IPR001296">
    <property type="entry name" value="Glyco_trans_1"/>
</dbReference>
<dbReference type="InterPro" id="IPR013534">
    <property type="entry name" value="Starch_synth_cat_dom"/>
</dbReference>
<comment type="catalytic activity">
    <reaction evidence="1 8">
        <text>[(1-&gt;4)-alpha-D-glucosyl](n) + ADP-alpha-D-glucose = [(1-&gt;4)-alpha-D-glucosyl](n+1) + ADP + H(+)</text>
        <dbReference type="Rhea" id="RHEA:18189"/>
        <dbReference type="Rhea" id="RHEA-COMP:9584"/>
        <dbReference type="Rhea" id="RHEA-COMP:9587"/>
        <dbReference type="ChEBI" id="CHEBI:15378"/>
        <dbReference type="ChEBI" id="CHEBI:15444"/>
        <dbReference type="ChEBI" id="CHEBI:57498"/>
        <dbReference type="ChEBI" id="CHEBI:456216"/>
        <dbReference type="EC" id="2.4.1.21"/>
    </reaction>
</comment>
<dbReference type="EMBL" id="JADIMU010000032">
    <property type="protein sequence ID" value="MBO8443141.1"/>
    <property type="molecule type" value="Genomic_DNA"/>
</dbReference>
<dbReference type="PANTHER" id="PTHR45825">
    <property type="entry name" value="GRANULE-BOUND STARCH SYNTHASE 1, CHLOROPLASTIC/AMYLOPLASTIC"/>
    <property type="match status" value="1"/>
</dbReference>
<evidence type="ECO:0000256" key="2">
    <source>
        <dbReference type="ARBA" id="ARBA00002764"/>
    </source>
</evidence>
<proteinExistence type="inferred from homology"/>
<dbReference type="CDD" id="cd03791">
    <property type="entry name" value="GT5_Glycogen_synthase_DULL1-like"/>
    <property type="match status" value="1"/>
</dbReference>
<keyword evidence="7 8" id="KW-0320">Glycogen biosynthesis</keyword>
<feature type="domain" description="Glycosyl transferase family 1" evidence="9">
    <location>
        <begin position="282"/>
        <end position="432"/>
    </location>
</feature>
<protein>
    <recommendedName>
        <fullName evidence="8">Glycogen synthase</fullName>
        <ecNumber evidence="8">2.4.1.21</ecNumber>
    </recommendedName>
    <alternativeName>
        <fullName evidence="8">Starch [bacterial glycogen] synthase</fullName>
    </alternativeName>
</protein>
<evidence type="ECO:0000256" key="1">
    <source>
        <dbReference type="ARBA" id="ARBA00001478"/>
    </source>
</evidence>
<comment type="caution">
    <text evidence="11">The sequence shown here is derived from an EMBL/GenBank/DDBJ whole genome shotgun (WGS) entry which is preliminary data.</text>
</comment>
<evidence type="ECO:0000256" key="8">
    <source>
        <dbReference type="HAMAP-Rule" id="MF_00484"/>
    </source>
</evidence>
<comment type="function">
    <text evidence="2 8">Synthesizes alpha-1,4-glucan chains using ADP-glucose.</text>
</comment>
<dbReference type="GO" id="GO:0005978">
    <property type="term" value="P:glycogen biosynthetic process"/>
    <property type="evidence" value="ECO:0007669"/>
    <property type="project" value="UniProtKB-UniRule"/>
</dbReference>
<dbReference type="InterPro" id="IPR011835">
    <property type="entry name" value="GS/SS"/>
</dbReference>
<dbReference type="AlphaFoldDB" id="A0A9D9EAU0"/>
<comment type="similarity">
    <text evidence="4 8">Belongs to the glycosyltransferase 1 family. Bacterial/plant glycogen synthase subfamily.</text>
</comment>
<evidence type="ECO:0000256" key="5">
    <source>
        <dbReference type="ARBA" id="ARBA00022676"/>
    </source>
</evidence>
<reference evidence="11" key="2">
    <citation type="journal article" date="2021" name="PeerJ">
        <title>Extensive microbial diversity within the chicken gut microbiome revealed by metagenomics and culture.</title>
        <authorList>
            <person name="Gilroy R."/>
            <person name="Ravi A."/>
            <person name="Getino M."/>
            <person name="Pursley I."/>
            <person name="Horton D.L."/>
            <person name="Alikhan N.F."/>
            <person name="Baker D."/>
            <person name="Gharbi K."/>
            <person name="Hall N."/>
            <person name="Watson M."/>
            <person name="Adriaenssens E.M."/>
            <person name="Foster-Nyarko E."/>
            <person name="Jarju S."/>
            <person name="Secka A."/>
            <person name="Antonio M."/>
            <person name="Oren A."/>
            <person name="Chaudhuri R.R."/>
            <person name="La Ragione R."/>
            <person name="Hildebrand F."/>
            <person name="Pallen M.J."/>
        </authorList>
    </citation>
    <scope>NUCLEOTIDE SEQUENCE</scope>
    <source>
        <strain evidence="11">11167</strain>
    </source>
</reference>
<name>A0A9D9EAU0_9SPIR</name>
<evidence type="ECO:0000256" key="6">
    <source>
        <dbReference type="ARBA" id="ARBA00022679"/>
    </source>
</evidence>
<evidence type="ECO:0000259" key="10">
    <source>
        <dbReference type="Pfam" id="PF08323"/>
    </source>
</evidence>
<dbReference type="Pfam" id="PF08323">
    <property type="entry name" value="Glyco_transf_5"/>
    <property type="match status" value="1"/>
</dbReference>
<evidence type="ECO:0000313" key="11">
    <source>
        <dbReference type="EMBL" id="MBO8443141.1"/>
    </source>
</evidence>
<dbReference type="PANTHER" id="PTHR45825:SF11">
    <property type="entry name" value="ALPHA AMYLASE DOMAIN-CONTAINING PROTEIN"/>
    <property type="match status" value="1"/>
</dbReference>
<evidence type="ECO:0000256" key="3">
    <source>
        <dbReference type="ARBA" id="ARBA00004964"/>
    </source>
</evidence>
<sequence length="476" mass="52033">MNVLMVTSESVPFSKSGGLADVVGALSRVLVRQGHTVAIVMPLYGSVDQSTFSSALKVTCTMLGHSETVEVRKAVVDGVDYLGLAHPWYTDRKGIYGDDSFSPYADNCPRFALMCKAAVEIARQRDVDIIHCHDWTAGLVPMLAKEAGLRCASVMTVHNLAYMGTFPRYDALLACLHGSGDMLDGFGLQTKVNFLKTGLMTADSITTVSPTYAKEIQGAEQGCGLDWLLKRRADRLEGVINGIDTDEWGSTKDSFFSEHFSADDLSGKAALKERIQRQFGLAPRPDVPLFAMISRLAEQKGFGPLLDGQPCALETVLSTLDCQFIIIGTGDERYVSKLRDVASRHDNISVNIIFSQAVSHQVEGGADFFLMPSKYEPCGLNQMYSLRYGTLPVVHRTGGLADTVRDMDGEDGDGFLFENAYSDEIVAAVRRACAFYADKQALDAARRRAMAQDFSWNKSALEYARIYANTIGGKQA</sequence>
<dbReference type="GO" id="GO:0004373">
    <property type="term" value="F:alpha-1,4-glucan glucosyltransferase (UDP-glucose donor) activity"/>
    <property type="evidence" value="ECO:0007669"/>
    <property type="project" value="InterPro"/>
</dbReference>
<gene>
    <name evidence="8" type="primary">glgA</name>
    <name evidence="11" type="ORF">IAC42_05220</name>
</gene>
<evidence type="ECO:0000313" key="12">
    <source>
        <dbReference type="Proteomes" id="UP000823633"/>
    </source>
</evidence>
<comment type="pathway">
    <text evidence="3 8">Glycan biosynthesis; glycogen biosynthesis.</text>
</comment>
<keyword evidence="5 8" id="KW-0328">Glycosyltransferase</keyword>
<evidence type="ECO:0000256" key="4">
    <source>
        <dbReference type="ARBA" id="ARBA00010281"/>
    </source>
</evidence>
<evidence type="ECO:0000256" key="7">
    <source>
        <dbReference type="ARBA" id="ARBA00023056"/>
    </source>
</evidence>
<dbReference type="GO" id="GO:0009011">
    <property type="term" value="F:alpha-1,4-glucan glucosyltransferase (ADP-glucose donor) activity"/>
    <property type="evidence" value="ECO:0007669"/>
    <property type="project" value="UniProtKB-UniRule"/>
</dbReference>
<feature type="domain" description="Starch synthase catalytic" evidence="10">
    <location>
        <begin position="2"/>
        <end position="230"/>
    </location>
</feature>
<dbReference type="Proteomes" id="UP000823633">
    <property type="component" value="Unassembled WGS sequence"/>
</dbReference>
<dbReference type="Gene3D" id="3.40.50.2000">
    <property type="entry name" value="Glycogen Phosphorylase B"/>
    <property type="match status" value="2"/>
</dbReference>
<dbReference type="NCBIfam" id="TIGR02095">
    <property type="entry name" value="glgA"/>
    <property type="match status" value="1"/>
</dbReference>
<feature type="binding site" evidence="8">
    <location>
        <position position="15"/>
    </location>
    <ligand>
        <name>ADP-alpha-D-glucose</name>
        <dbReference type="ChEBI" id="CHEBI:57498"/>
    </ligand>
</feature>
<evidence type="ECO:0000259" key="9">
    <source>
        <dbReference type="Pfam" id="PF00534"/>
    </source>
</evidence>
<accession>A0A9D9EAU0</accession>
<dbReference type="Pfam" id="PF00534">
    <property type="entry name" value="Glycos_transf_1"/>
    <property type="match status" value="1"/>
</dbReference>
<organism evidence="11 12">
    <name type="scientific">Candidatus Aphodenecus pullistercoris</name>
    <dbReference type="NCBI Taxonomy" id="2840669"/>
    <lineage>
        <taxon>Bacteria</taxon>
        <taxon>Pseudomonadati</taxon>
        <taxon>Spirochaetota</taxon>
        <taxon>Spirochaetia</taxon>
        <taxon>Spirochaetales</taxon>
        <taxon>Candidatus Aphodenecus</taxon>
    </lineage>
</organism>